<dbReference type="PIRSF" id="PIRSF028235">
    <property type="entry name" value="UCP028235"/>
    <property type="match status" value="1"/>
</dbReference>
<dbReference type="SUPFAM" id="SSF64182">
    <property type="entry name" value="DHH phosphoesterases"/>
    <property type="match status" value="1"/>
</dbReference>
<organism evidence="1 2">
    <name type="scientific">Halarcobacter mediterraneus</name>
    <dbReference type="NCBI Taxonomy" id="2023153"/>
    <lineage>
        <taxon>Bacteria</taxon>
        <taxon>Pseudomonadati</taxon>
        <taxon>Campylobacterota</taxon>
        <taxon>Epsilonproteobacteria</taxon>
        <taxon>Campylobacterales</taxon>
        <taxon>Arcobacteraceae</taxon>
        <taxon>Halarcobacter</taxon>
    </lineage>
</organism>
<evidence type="ECO:0000313" key="2">
    <source>
        <dbReference type="Proteomes" id="UP000289718"/>
    </source>
</evidence>
<dbReference type="InterPro" id="IPR052968">
    <property type="entry name" value="Nucleotide_metab_enz"/>
</dbReference>
<dbReference type="PANTHER" id="PTHR42146">
    <property type="entry name" value="3',5'-CYCLIC-NUCLEOTIDE PHOSPHODIESTERASE"/>
    <property type="match status" value="1"/>
</dbReference>
<name>A0A4Q1AX03_9BACT</name>
<reference evidence="1 2" key="1">
    <citation type="submission" date="2017-09" db="EMBL/GenBank/DDBJ databases">
        <title>Genomics of the genus Arcobacter.</title>
        <authorList>
            <person name="Perez-Cataluna A."/>
            <person name="Figueras M.J."/>
            <person name="Salas-Masso N."/>
        </authorList>
    </citation>
    <scope>NUCLEOTIDE SEQUENCE [LARGE SCALE GENOMIC DNA]</scope>
    <source>
        <strain evidence="1 2">F156-34</strain>
    </source>
</reference>
<sequence length="310" mass="35414">MVMSKKYRLVTRSDMDGLVCGTLMKYLGIIDEITFVHPKDMQDGKIEITQNDITTNLPYVDGVYLAFDHHFSETLRNEKRDNHIIEADAPSAAEVVYQYYGGDKKFPSSFITMMDAANKADSASFTKEDILNPQGWELLSFLMDSRTGLGRFREFTVSNYQLMMDLIDYCKDHTIEDILKLSDVKERVDLYFKYEEEFKEQLKRCTTIKGNLAIIDYRNEEIIYPGNRFLVYALHPEINISMHVVWGREKQNVVFSPGKSILNKTSKTNVGELMLKYGGGGHKAAGGCQIDHDKAQQVLEELITQINADG</sequence>
<keyword evidence="2" id="KW-1185">Reference proteome</keyword>
<comment type="caution">
    <text evidence="1">The sequence shown here is derived from an EMBL/GenBank/DDBJ whole genome shotgun (WGS) entry which is preliminary data.</text>
</comment>
<gene>
    <name evidence="1" type="ORF">CP965_04000</name>
</gene>
<dbReference type="PANTHER" id="PTHR42146:SF1">
    <property type="entry name" value="OLIGORIBONUCLEASE NRNB"/>
    <property type="match status" value="1"/>
</dbReference>
<dbReference type="Gene3D" id="3.10.310.30">
    <property type="match status" value="1"/>
</dbReference>
<dbReference type="AlphaFoldDB" id="A0A4Q1AX03"/>
<dbReference type="InterPro" id="IPR038763">
    <property type="entry name" value="DHH_sf"/>
</dbReference>
<accession>A0A4Q1AX03</accession>
<proteinExistence type="predicted"/>
<evidence type="ECO:0000313" key="1">
    <source>
        <dbReference type="EMBL" id="RXK14615.1"/>
    </source>
</evidence>
<protein>
    <submittedName>
        <fullName evidence="1">Exopolyphosphatase</fullName>
    </submittedName>
</protein>
<dbReference type="OrthoDB" id="105221at2"/>
<dbReference type="InterPro" id="IPR016877">
    <property type="entry name" value="UCP028235"/>
</dbReference>
<dbReference type="Proteomes" id="UP000289718">
    <property type="component" value="Unassembled WGS sequence"/>
</dbReference>
<dbReference type="EMBL" id="NXIE01000001">
    <property type="protein sequence ID" value="RXK14615.1"/>
    <property type="molecule type" value="Genomic_DNA"/>
</dbReference>